<reference evidence="10" key="1">
    <citation type="submission" date="2018-12" db="EMBL/GenBank/DDBJ databases">
        <title>Tengunoibacter tsumagoiensis gen. nov., sp. nov., Dictyobacter kobayashii sp. nov., D. alpinus sp. nov., and D. joshuensis sp. nov. and description of Dictyobacteraceae fam. nov. within the order Ktedonobacterales isolated from Tengu-no-mugimeshi.</title>
        <authorList>
            <person name="Wang C.M."/>
            <person name="Zheng Y."/>
            <person name="Sakai Y."/>
            <person name="Toyoda A."/>
            <person name="Minakuchi Y."/>
            <person name="Abe K."/>
            <person name="Yokota A."/>
            <person name="Yabe S."/>
        </authorList>
    </citation>
    <scope>NUCLEOTIDE SEQUENCE [LARGE SCALE GENOMIC DNA]</scope>
    <source>
        <strain evidence="10">Uno16</strain>
    </source>
</reference>
<keyword evidence="3 6" id="KW-0547">Nucleotide-binding</keyword>
<dbReference type="InterPro" id="IPR017441">
    <property type="entry name" value="Protein_kinase_ATP_BS"/>
</dbReference>
<dbReference type="Pfam" id="PF00069">
    <property type="entry name" value="Pkinase"/>
    <property type="match status" value="1"/>
</dbReference>
<keyword evidence="7" id="KW-0812">Transmembrane</keyword>
<dbReference type="SUPFAM" id="SSF56112">
    <property type="entry name" value="Protein kinase-like (PK-like)"/>
    <property type="match status" value="1"/>
</dbReference>
<evidence type="ECO:0000256" key="6">
    <source>
        <dbReference type="PROSITE-ProRule" id="PRU10141"/>
    </source>
</evidence>
<keyword evidence="7" id="KW-1133">Transmembrane helix</keyword>
<dbReference type="CDD" id="cd14014">
    <property type="entry name" value="STKc_PknB_like"/>
    <property type="match status" value="1"/>
</dbReference>
<dbReference type="PANTHER" id="PTHR43289:SF6">
    <property type="entry name" value="SERINE_THREONINE-PROTEIN KINASE NEKL-3"/>
    <property type="match status" value="1"/>
</dbReference>
<gene>
    <name evidence="9" type="ORF">KDA_19940</name>
</gene>
<accession>A0A402B588</accession>
<evidence type="ECO:0000256" key="7">
    <source>
        <dbReference type="SAM" id="Phobius"/>
    </source>
</evidence>
<dbReference type="PROSITE" id="PS50011">
    <property type="entry name" value="PROTEIN_KINASE_DOM"/>
    <property type="match status" value="1"/>
</dbReference>
<dbReference type="GO" id="GO:0005524">
    <property type="term" value="F:ATP binding"/>
    <property type="evidence" value="ECO:0007669"/>
    <property type="project" value="UniProtKB-UniRule"/>
</dbReference>
<feature type="transmembrane region" description="Helical" evidence="7">
    <location>
        <begin position="380"/>
        <end position="403"/>
    </location>
</feature>
<dbReference type="PROSITE" id="PS00108">
    <property type="entry name" value="PROTEIN_KINASE_ST"/>
    <property type="match status" value="1"/>
</dbReference>
<evidence type="ECO:0000313" key="10">
    <source>
        <dbReference type="Proteomes" id="UP000287171"/>
    </source>
</evidence>
<sequence length="428" mass="47334">MNDIQASSVAGPQKQFGNYHSLYILGRGGFADVHLGEHVFLHTLAAIKVLRTELTFMDEEAFLDEARILARLRHPHIVQVLDFGLENHTPYLVMAYAPGGTMRQLHPPESRLSPAKILEYLEQLASAIQYIHDMGYIHRDIKPENVLLGADNELLLSDFSIAISTQAIVINGQVCMGTIDYMAPELLGLEALPGPASDQYALAIMVYEWLYGAPPFTGSVDEVFSQQLFASPLSQYADVLDVPLAVEKVVFKALAKNPQQRFASVQDFADAFRSAVNATQRLWDVEDASLPTITVSTLHPGTSVMPRTFSQPLRAAPYAKKKRNNWHTVTSCFGATMLVVLVIICVGLLAGLDARTLVPVMSVCMLAFPVAWAWITKNRFLFFLVLILGIVPALLALIAHLFLVFPVSYMVLLILCFLMTFTVSVNKV</sequence>
<dbReference type="Gene3D" id="1.10.510.10">
    <property type="entry name" value="Transferase(Phosphotransferase) domain 1"/>
    <property type="match status" value="1"/>
</dbReference>
<dbReference type="Proteomes" id="UP000287171">
    <property type="component" value="Unassembled WGS sequence"/>
</dbReference>
<dbReference type="RefSeq" id="WP_126626955.1">
    <property type="nucleotide sequence ID" value="NZ_BIFT01000001.1"/>
</dbReference>
<comment type="caution">
    <text evidence="9">The sequence shown here is derived from an EMBL/GenBank/DDBJ whole genome shotgun (WGS) entry which is preliminary data.</text>
</comment>
<evidence type="ECO:0000256" key="2">
    <source>
        <dbReference type="ARBA" id="ARBA00022679"/>
    </source>
</evidence>
<keyword evidence="4" id="KW-0418">Kinase</keyword>
<dbReference type="SMART" id="SM00220">
    <property type="entry name" value="S_TKc"/>
    <property type="match status" value="1"/>
</dbReference>
<protein>
    <recommendedName>
        <fullName evidence="1">non-specific serine/threonine protein kinase</fullName>
        <ecNumber evidence="1">2.7.11.1</ecNumber>
    </recommendedName>
</protein>
<organism evidence="9 10">
    <name type="scientific">Dictyobacter alpinus</name>
    <dbReference type="NCBI Taxonomy" id="2014873"/>
    <lineage>
        <taxon>Bacteria</taxon>
        <taxon>Bacillati</taxon>
        <taxon>Chloroflexota</taxon>
        <taxon>Ktedonobacteria</taxon>
        <taxon>Ktedonobacterales</taxon>
        <taxon>Dictyobacteraceae</taxon>
        <taxon>Dictyobacter</taxon>
    </lineage>
</organism>
<dbReference type="AlphaFoldDB" id="A0A402B588"/>
<dbReference type="GO" id="GO:0004674">
    <property type="term" value="F:protein serine/threonine kinase activity"/>
    <property type="evidence" value="ECO:0007669"/>
    <property type="project" value="UniProtKB-EC"/>
</dbReference>
<dbReference type="InterPro" id="IPR008271">
    <property type="entry name" value="Ser/Thr_kinase_AS"/>
</dbReference>
<dbReference type="PANTHER" id="PTHR43289">
    <property type="entry name" value="MITOGEN-ACTIVATED PROTEIN KINASE KINASE KINASE 20-RELATED"/>
    <property type="match status" value="1"/>
</dbReference>
<evidence type="ECO:0000256" key="4">
    <source>
        <dbReference type="ARBA" id="ARBA00022777"/>
    </source>
</evidence>
<evidence type="ECO:0000256" key="5">
    <source>
        <dbReference type="ARBA" id="ARBA00022840"/>
    </source>
</evidence>
<dbReference type="OrthoDB" id="9813021at2"/>
<feature type="domain" description="Protein kinase" evidence="8">
    <location>
        <begin position="19"/>
        <end position="273"/>
    </location>
</feature>
<feature type="transmembrane region" description="Helical" evidence="7">
    <location>
        <begin position="409"/>
        <end position="426"/>
    </location>
</feature>
<keyword evidence="5 6" id="KW-0067">ATP-binding</keyword>
<dbReference type="PROSITE" id="PS00107">
    <property type="entry name" value="PROTEIN_KINASE_ATP"/>
    <property type="match status" value="1"/>
</dbReference>
<proteinExistence type="predicted"/>
<feature type="binding site" evidence="6">
    <location>
        <position position="48"/>
    </location>
    <ligand>
        <name>ATP</name>
        <dbReference type="ChEBI" id="CHEBI:30616"/>
    </ligand>
</feature>
<keyword evidence="10" id="KW-1185">Reference proteome</keyword>
<keyword evidence="7" id="KW-0472">Membrane</keyword>
<evidence type="ECO:0000313" key="9">
    <source>
        <dbReference type="EMBL" id="GCE26510.1"/>
    </source>
</evidence>
<feature type="transmembrane region" description="Helical" evidence="7">
    <location>
        <begin position="356"/>
        <end position="375"/>
    </location>
</feature>
<dbReference type="InterPro" id="IPR011009">
    <property type="entry name" value="Kinase-like_dom_sf"/>
</dbReference>
<evidence type="ECO:0000256" key="1">
    <source>
        <dbReference type="ARBA" id="ARBA00012513"/>
    </source>
</evidence>
<evidence type="ECO:0000256" key="3">
    <source>
        <dbReference type="ARBA" id="ARBA00022741"/>
    </source>
</evidence>
<feature type="transmembrane region" description="Helical" evidence="7">
    <location>
        <begin position="329"/>
        <end position="350"/>
    </location>
</feature>
<evidence type="ECO:0000259" key="8">
    <source>
        <dbReference type="PROSITE" id="PS50011"/>
    </source>
</evidence>
<dbReference type="EMBL" id="BIFT01000001">
    <property type="protein sequence ID" value="GCE26510.1"/>
    <property type="molecule type" value="Genomic_DNA"/>
</dbReference>
<keyword evidence="2" id="KW-0808">Transferase</keyword>
<name>A0A402B588_9CHLR</name>
<dbReference type="EC" id="2.7.11.1" evidence="1"/>
<dbReference type="InterPro" id="IPR000719">
    <property type="entry name" value="Prot_kinase_dom"/>
</dbReference>